<evidence type="ECO:0000256" key="2">
    <source>
        <dbReference type="ARBA" id="ARBA00022741"/>
    </source>
</evidence>
<evidence type="ECO:0000256" key="3">
    <source>
        <dbReference type="ARBA" id="ARBA00022840"/>
    </source>
</evidence>
<gene>
    <name evidence="7" type="ORF">CcCBS67573_g06894</name>
</gene>
<dbReference type="InterPro" id="IPR041627">
    <property type="entry name" value="AAA_lid_6"/>
</dbReference>
<dbReference type="InterPro" id="IPR047187">
    <property type="entry name" value="SF1_C_Upf1"/>
</dbReference>
<evidence type="ECO:0000256" key="1">
    <source>
        <dbReference type="ARBA" id="ARBA00010378"/>
    </source>
</evidence>
<keyword evidence="2" id="KW-0547">Nucleotide-binding</keyword>
<feature type="region of interest" description="Disordered" evidence="5">
    <location>
        <begin position="1"/>
        <end position="42"/>
    </location>
</feature>
<feature type="domain" description="AAA+ ATPase" evidence="6">
    <location>
        <begin position="2906"/>
        <end position="3039"/>
    </location>
</feature>
<feature type="coiled-coil region" evidence="4">
    <location>
        <begin position="3470"/>
        <end position="3527"/>
    </location>
</feature>
<dbReference type="InterPro" id="IPR003959">
    <property type="entry name" value="ATPase_AAA_core"/>
</dbReference>
<dbReference type="InterPro" id="IPR058255">
    <property type="entry name" value="zf-CHCC_ins"/>
</dbReference>
<dbReference type="SUPFAM" id="SSF52540">
    <property type="entry name" value="P-loop containing nucleoside triphosphate hydrolases"/>
    <property type="match status" value="4"/>
</dbReference>
<proteinExistence type="inferred from homology"/>
<dbReference type="InterPro" id="IPR058254">
    <property type="entry name" value="zf-CHCC_shd"/>
</dbReference>
<comment type="caution">
    <text evidence="7">The sequence shown here is derived from an EMBL/GenBank/DDBJ whole genome shotgun (WGS) entry which is preliminary data.</text>
</comment>
<keyword evidence="4" id="KW-0175">Coiled coil</keyword>
<feature type="domain" description="AAA+ ATPase" evidence="6">
    <location>
        <begin position="3163"/>
        <end position="3284"/>
    </location>
</feature>
<dbReference type="InterPro" id="IPR000641">
    <property type="entry name" value="CbxX/CfxQ"/>
</dbReference>
<feature type="domain" description="AAA+ ATPase" evidence="6">
    <location>
        <begin position="2667"/>
        <end position="2778"/>
    </location>
</feature>
<accession>A0A507F0Q6</accession>
<dbReference type="Gene3D" id="1.10.8.60">
    <property type="match status" value="2"/>
</dbReference>
<dbReference type="GO" id="GO:0016887">
    <property type="term" value="F:ATP hydrolysis activity"/>
    <property type="evidence" value="ECO:0007669"/>
    <property type="project" value="InterPro"/>
</dbReference>
<dbReference type="Pfam" id="PF26600">
    <property type="entry name" value="zf-CHCC_shd"/>
    <property type="match status" value="2"/>
</dbReference>
<dbReference type="Proteomes" id="UP000320333">
    <property type="component" value="Unassembled WGS sequence"/>
</dbReference>
<dbReference type="CDD" id="cd00009">
    <property type="entry name" value="AAA"/>
    <property type="match status" value="3"/>
</dbReference>
<dbReference type="CDD" id="cd18808">
    <property type="entry name" value="SF1_C_Upf1"/>
    <property type="match status" value="1"/>
</dbReference>
<dbReference type="EMBL" id="QEAP01000320">
    <property type="protein sequence ID" value="TPX69220.1"/>
    <property type="molecule type" value="Genomic_DNA"/>
</dbReference>
<dbReference type="InterPro" id="IPR003593">
    <property type="entry name" value="AAA+_ATPase"/>
</dbReference>
<feature type="compositionally biased region" description="Low complexity" evidence="5">
    <location>
        <begin position="3415"/>
        <end position="3428"/>
    </location>
</feature>
<dbReference type="PRINTS" id="PR00819">
    <property type="entry name" value="CBXCFQXSUPER"/>
</dbReference>
<dbReference type="GO" id="GO:0005524">
    <property type="term" value="F:ATP binding"/>
    <property type="evidence" value="ECO:0007669"/>
    <property type="project" value="UniProtKB-KW"/>
</dbReference>
<feature type="compositionally biased region" description="Basic and acidic residues" evidence="5">
    <location>
        <begin position="3431"/>
        <end position="3442"/>
    </location>
</feature>
<dbReference type="Pfam" id="PF00004">
    <property type="entry name" value="AAA"/>
    <property type="match status" value="3"/>
</dbReference>
<dbReference type="STRING" id="246404.A0A507F0Q6"/>
<comment type="similarity">
    <text evidence="1">Belongs to the CbxX/CfxQ family.</text>
</comment>
<evidence type="ECO:0000256" key="5">
    <source>
        <dbReference type="SAM" id="MobiDB-lite"/>
    </source>
</evidence>
<name>A0A507F0Q6_9FUNG</name>
<dbReference type="InterPro" id="IPR041677">
    <property type="entry name" value="DNA2/NAM7_AAA_11"/>
</dbReference>
<dbReference type="InterPro" id="IPR050773">
    <property type="entry name" value="CbxX/CfxQ_RuBisCO_ESX"/>
</dbReference>
<dbReference type="Pfam" id="PF17866">
    <property type="entry name" value="AAA_lid_6"/>
    <property type="match status" value="1"/>
</dbReference>
<dbReference type="PANTHER" id="PTHR43392">
    <property type="entry name" value="AAA-TYPE ATPASE FAMILY PROTEIN / ANKYRIN REPEAT FAMILY PROTEIN"/>
    <property type="match status" value="1"/>
</dbReference>
<evidence type="ECO:0000313" key="7">
    <source>
        <dbReference type="EMBL" id="TPX69220.1"/>
    </source>
</evidence>
<dbReference type="OrthoDB" id="2423195at2759"/>
<dbReference type="GO" id="GO:0004386">
    <property type="term" value="F:helicase activity"/>
    <property type="evidence" value="ECO:0007669"/>
    <property type="project" value="InterPro"/>
</dbReference>
<dbReference type="InterPro" id="IPR027417">
    <property type="entry name" value="P-loop_NTPase"/>
</dbReference>
<dbReference type="Pfam" id="PF26601">
    <property type="entry name" value="zf-CHCC_ins"/>
    <property type="match status" value="3"/>
</dbReference>
<dbReference type="Pfam" id="PF13086">
    <property type="entry name" value="AAA_11"/>
    <property type="match status" value="1"/>
</dbReference>
<feature type="compositionally biased region" description="Polar residues" evidence="5">
    <location>
        <begin position="1156"/>
        <end position="1166"/>
    </location>
</feature>
<dbReference type="PANTHER" id="PTHR43392:SF2">
    <property type="entry name" value="AAA-TYPE ATPASE FAMILY PROTEIN _ ANKYRIN REPEAT FAMILY PROTEIN"/>
    <property type="match status" value="1"/>
</dbReference>
<reference evidence="7 8" key="1">
    <citation type="journal article" date="2019" name="Sci. Rep.">
        <title>Comparative genomics of chytrid fungi reveal insights into the obligate biotrophic and pathogenic lifestyle of Synchytrium endobioticum.</title>
        <authorList>
            <person name="van de Vossenberg B.T.L.H."/>
            <person name="Warris S."/>
            <person name="Nguyen H.D.T."/>
            <person name="van Gent-Pelzer M.P.E."/>
            <person name="Joly D.L."/>
            <person name="van de Geest H.C."/>
            <person name="Bonants P.J.M."/>
            <person name="Smith D.S."/>
            <person name="Levesque C.A."/>
            <person name="van der Lee T.A.J."/>
        </authorList>
    </citation>
    <scope>NUCLEOTIDE SEQUENCE [LARGE SCALE GENOMIC DNA]</scope>
    <source>
        <strain evidence="7 8">CBS 675.73</strain>
    </source>
</reference>
<keyword evidence="8" id="KW-1185">Reference proteome</keyword>
<feature type="region of interest" description="Disordered" evidence="5">
    <location>
        <begin position="1156"/>
        <end position="1189"/>
    </location>
</feature>
<organism evidence="7 8">
    <name type="scientific">Chytriomyces confervae</name>
    <dbReference type="NCBI Taxonomy" id="246404"/>
    <lineage>
        <taxon>Eukaryota</taxon>
        <taxon>Fungi</taxon>
        <taxon>Fungi incertae sedis</taxon>
        <taxon>Chytridiomycota</taxon>
        <taxon>Chytridiomycota incertae sedis</taxon>
        <taxon>Chytridiomycetes</taxon>
        <taxon>Chytridiales</taxon>
        <taxon>Chytriomycetaceae</taxon>
        <taxon>Chytriomyces</taxon>
    </lineage>
</organism>
<evidence type="ECO:0000256" key="4">
    <source>
        <dbReference type="SAM" id="Coils"/>
    </source>
</evidence>
<feature type="region of interest" description="Disordered" evidence="5">
    <location>
        <begin position="1050"/>
        <end position="1070"/>
    </location>
</feature>
<evidence type="ECO:0000313" key="8">
    <source>
        <dbReference type="Proteomes" id="UP000320333"/>
    </source>
</evidence>
<dbReference type="SMART" id="SM00382">
    <property type="entry name" value="AAA"/>
    <property type="match status" value="3"/>
</dbReference>
<dbReference type="FunFam" id="3.40.50.300:FF:000216">
    <property type="entry name" value="Type VII secretion ATPase EccA"/>
    <property type="match status" value="2"/>
</dbReference>
<feature type="compositionally biased region" description="Low complexity" evidence="5">
    <location>
        <begin position="25"/>
        <end position="42"/>
    </location>
</feature>
<keyword evidence="3" id="KW-0067">ATP-binding</keyword>
<sequence length="3567" mass="395396">MTQNTNGERDSGGGNWRARRGGKSVGSSSGDAVGYGGSLSSSSVSDAEIRRFVSTISTGPIPALSSTITKYEPLWNACWHNPNRLDVDGMRCLLTALARLPPSAANSPPQISHVISTVNLLLQKQSGAPEHIAPDANLIIDVVNRLLKFLWDGDVEGIRDGLEAILCAVIPGLNLRDPDQRKINGKITDLLDVLEKPWSIKVAHVIHKPSTDSSELVLKDQPVAFAHLKWRLATVGWLCDPTAFNPHELPKMHTPGGQGNGVYSSPSEYMDTLMKLMVAITFEEGNSALSPLCRVRGDKDMDCGKVLRPLHVSSQSIGSTMQCSKRGCSGRVILVCADKRHNQGLCAPCGSSARRSLLGPPGMSAATHLYDGIVSKATFDGRLYLKQVLSRKPPLKEIHWRTSKRLQSPNLVGLVKLSSRGANLNMEMRVVWAEIVDHSRERYAREDEMRKSGQLAVSILNLGNVFAIDVESVTDDALAFKMGDFVAVIDCQTFVPEFIPVLKALEIQRQTTPLPFQDGVLLNLSFGKKALRSQVIEEVEDADIADIAETAADSDDDLLAEIILGDDITVDQETRYRIECLVAESELDPIIQIRRSPNARNLLERRLMELVQSATLDSGQFDSFIGSLMYPVHCTQGPPGTGKSYLGVVIARALLRIREIWMQISPSVAAPPLLILSYKNHAIDEFLCDLVQAEPRLSMVRIGSIKDERLRQFSESSYAHSNAEVVIAREKLDHIHNLKLNLDAFFASMAMIGLARSVMFAPLTSDFVVEKERKKVAYEAAMKLKESLVWLGKFPELVRALTAKPDEQESVTASGNALSTIQYENIEPILSEWEYEKSKHLPSEMIEKLYDGIKHYNESMDSAEILWRFITGFTPQPLCAFPCPELSSLGSLLCPEHQCAFSNDFTRCDGAVVPNREFCEIHYCHAEQCDQSRIVSGGTSQSFCEFHACFVCIRMGLEAGEAFDSPPRNVCKQHLLCMKCQNLADSGDVYCAEHQRTPCKFLINGKILCKGVASSKAVPFCSAHQQKQKEWMPFFRAEKATLNNEALSAGSGQCQSKTSKGKPCKTPPAAGQKYCKVHKDKIAEQTAWEMIESNVKEADSGTMESISNVDEATPIKIQDFSEVPDASESSKMDHVTGSEDDLKNSAAMESVSPAVNATEFETQASSDFADDSGSKPKEEDTGSEDDFMVIDAPAVRVESMDEYDVPDHLQHLREIGIPGDNFAATYDDGDDEAEVFAEAPEDLNEDTEGSLIIASHLWGWEMSIDDRWKVCQGAIGMVAMLKTAFDGVLRKEVNQTRRELHYADVRARSKVYEGKSVIGGTIVGCISRLEPIRNTNPFAVLVEEASEVMEPLLFACLGTSTIKLEMVGDHLQLQPSMMSKFEFEQINKMNTSLFERLIRAPEGFKVPSSVLSIQRRMRPNIADLTRNFYDDITAITDHKRCLSRKIGEDAVVRRGQPRLLDSTESKGWEVPGLSSNLFLWTHNGHEERASVGLSKVNRVEAKMVCNLAMFLVSNGVPVTSIAIITPYKGQMMELRRMLEKPPYKLVTFKDPKHSLTLSTVDRFQGDEADIVIGSLVVDANTKSPFARLVNRMIVLNSRARIGYYLVANLGYFEKNSVPHWASTIKNLSEPAPMITAGASSDGAFTDARIGHKLPLCCPQHRTSTASAATAANVKLGFCDIEAPCLTHPQAVDCAKLFSLAKVAHKLGVDAAKAKFRCDAKVDVQLPCTHRKLFDCADEKEFSSGTRPFPKCLQQCLSPFVYPTCKHELHGKCHQITQYINKTATVPTCSEDVEYIPACGHSVTVKCSMRQLYESKTASFACAAKVDVNLPRCLHAVAIPCPQALGLKSYSGQAVNQMNRVLEGVSYGPTDAVCKQRVTFLRKCGHKEQLPCDKAFSMSSASTTCGVSLLIKNPYCGHEAKVLCAEKTAVEDKLANKGLTAPQAVMSIREGEAGGFGELRIAAPCTTKIRLIRKCGHEEEATCHSAENVSTACQILVTARSGLCGHEVSVPCGDLSLVQAIWDSDTIANPAYKMLMDSGVLFDNMPIPLSIPSKIKSALLSCKHSITVRRTSSCNHTISMACKEAFKLLLNASPMKGLKPCKEQVLSQLGCGHTRQQICSKLIGDSKIACSQRTIRKCWNFNVCSQQVDVVCGSPESPRCSILIPWDCPAGHKFDLPVCSNGYPLNCPSCASDRIDQEIQAIEQNPFEEADPFMRDNNVITEMFKEADDPEKACINLIGIISSTKAALEEMPLWDRPILTPFVSFGFIPVNGAPSKFDLRSNVKQTTYNGVAVCPWTISNLKKALQFMGSKKELFFILVQGRGIKSLIKPADLPSIPSGNTKAKAHQTAQLSRWIKAQTEMKGYDSMACALNGWEYDVFWDPFCVFSHGFVRVTKDLLETWIANKRLQVYRPETRRPALVQYKLPHAPGTDTDMKASQAKQAHALNVFKGTVADGITVCTSWNGSSLGLRGSFSQTVEKELHSKLTFVLKASSKSAPQLYAGISYLEALDESLLVPELKLLSAMEMSSLGSNEEAQLFLQEYLHAVQGSEAHPLLLLALARIEIASDNRRSFMQAFDQIAESNSSKWFWPAEVILLKNPVSAPVSSTPTTPREMWDEMKRREGVSSAAMEELVDLIGLKKVKIAALELFKSAIAFSKMSAVARQKNSLALNFSFYGNPGCGKTTVAKLFSADEGADKFMERVKKAENGVMFIDEAYNLSPVDDPKGREIVNELLVVSEDMRDKVSIILAGYEDDMQNKLFSFNEGLKSRFQAIMFEDFDSGELEMIWNKMVKDREWKADPRIGPLVARKLAKSANRKGFGNARDVRNKIEEACKRALARDDWDGDMFLRLEDVVGVSPMKNTKLVQLLGELDQRIGWASVKQTVKELVAVCEANYERELKGIDATPVILNRLFLGNPGTGKTTCAGIYAKILKQLNFLTKGELVVSTASDFVGQYVGQSQTKTNALIEKARGNVLLIDEAYNLNDNLYGKQVLDVLVEKVQGSENDDIAVLLCGYDEPMLAMLRDQNPGLARRFPREYAFDFQDYTDSELMQLFDYECANKKVKVAFLAKKAAMEMLAKQRHMPNFGNAGAVNLLIRNAVSKASVRQSAGSDSYLTLEDFGEIQNTDPMRRLEGLYRIDSVKASLIELRDAYNVALKEGSELPNVTNFVFTGSPGTGKTTIARVMAEILFEMGILSTNRLVETSGLGLTGEYIGHTKKRVEEKLGEARGGVLFIDEAYELGKGHFSDEALTSIVASMTNPLYRGMVIILAGYAADIDQMMNKNVGLKSRFTRFFHFDDWTPSDSWLFLSDMANSNNYLIDDEIEDYAMTALQELIKLPGWGNGRDMTYIWKQSLEKRSSRVKNAPETLQKTLSLADISPVIQAMLETRSKNATPVSFSNMPLPHLKDFTMPPLLRAPPKQQEAPPKQQEMMNESKRSDENREVKKDLEKLLEALFDNETALRDHGVSEEAWAELERSKQKRIEELERMRKELEELNRIRDEQERERKRAEFEKKIREEAKKEKALQERIRQICPCPAGFQWFKTGNGWRCGGGSHFVSDAQLQANFTK</sequence>
<evidence type="ECO:0000259" key="6">
    <source>
        <dbReference type="SMART" id="SM00382"/>
    </source>
</evidence>
<feature type="region of interest" description="Disordered" evidence="5">
    <location>
        <begin position="3409"/>
        <end position="3442"/>
    </location>
</feature>
<feature type="compositionally biased region" description="Basic and acidic residues" evidence="5">
    <location>
        <begin position="1128"/>
        <end position="1140"/>
    </location>
</feature>
<dbReference type="Gene3D" id="3.40.50.300">
    <property type="entry name" value="P-loop containing nucleotide triphosphate hydrolases"/>
    <property type="match status" value="6"/>
</dbReference>
<feature type="region of interest" description="Disordered" evidence="5">
    <location>
        <begin position="1095"/>
        <end position="1140"/>
    </location>
</feature>
<protein>
    <recommendedName>
        <fullName evidence="6">AAA+ ATPase domain-containing protein</fullName>
    </recommendedName>
</protein>
<dbReference type="Pfam" id="PF13087">
    <property type="entry name" value="AAA_12"/>
    <property type="match status" value="1"/>
</dbReference>
<dbReference type="InterPro" id="IPR041679">
    <property type="entry name" value="DNA2/NAM7-like_C"/>
</dbReference>